<organism evidence="2 3">
    <name type="scientific">Suillus luteus UH-Slu-Lm8-n1</name>
    <dbReference type="NCBI Taxonomy" id="930992"/>
    <lineage>
        <taxon>Eukaryota</taxon>
        <taxon>Fungi</taxon>
        <taxon>Dikarya</taxon>
        <taxon>Basidiomycota</taxon>
        <taxon>Agaricomycotina</taxon>
        <taxon>Agaricomycetes</taxon>
        <taxon>Agaricomycetidae</taxon>
        <taxon>Boletales</taxon>
        <taxon>Suillineae</taxon>
        <taxon>Suillaceae</taxon>
        <taxon>Suillus</taxon>
    </lineage>
</organism>
<feature type="compositionally biased region" description="Polar residues" evidence="1">
    <location>
        <begin position="41"/>
        <end position="64"/>
    </location>
</feature>
<name>A0A0C9Z6X8_9AGAM</name>
<protein>
    <submittedName>
        <fullName evidence="2">Uncharacterized protein</fullName>
    </submittedName>
</protein>
<dbReference type="OrthoDB" id="2698314at2759"/>
<dbReference type="InParanoid" id="A0A0C9Z6X8"/>
<evidence type="ECO:0000313" key="2">
    <source>
        <dbReference type="EMBL" id="KIK33290.1"/>
    </source>
</evidence>
<dbReference type="Proteomes" id="UP000054485">
    <property type="component" value="Unassembled WGS sequence"/>
</dbReference>
<dbReference type="EMBL" id="KN835977">
    <property type="protein sequence ID" value="KIK33290.1"/>
    <property type="molecule type" value="Genomic_DNA"/>
</dbReference>
<feature type="compositionally biased region" description="Basic and acidic residues" evidence="1">
    <location>
        <begin position="1"/>
        <end position="10"/>
    </location>
</feature>
<feature type="compositionally biased region" description="Basic residues" evidence="1">
    <location>
        <begin position="19"/>
        <end position="32"/>
    </location>
</feature>
<dbReference type="HOGENOM" id="CLU_2298512_0_0_1"/>
<gene>
    <name evidence="2" type="ORF">CY34DRAFT_110686</name>
</gene>
<reference evidence="2 3" key="1">
    <citation type="submission" date="2014-04" db="EMBL/GenBank/DDBJ databases">
        <authorList>
            <consortium name="DOE Joint Genome Institute"/>
            <person name="Kuo A."/>
            <person name="Ruytinx J."/>
            <person name="Rineau F."/>
            <person name="Colpaert J."/>
            <person name="Kohler A."/>
            <person name="Nagy L.G."/>
            <person name="Floudas D."/>
            <person name="Copeland A."/>
            <person name="Barry K.W."/>
            <person name="Cichocki N."/>
            <person name="Veneault-Fourrey C."/>
            <person name="LaButti K."/>
            <person name="Lindquist E.A."/>
            <person name="Lipzen A."/>
            <person name="Lundell T."/>
            <person name="Morin E."/>
            <person name="Murat C."/>
            <person name="Sun H."/>
            <person name="Tunlid A."/>
            <person name="Henrissat B."/>
            <person name="Grigoriev I.V."/>
            <person name="Hibbett D.S."/>
            <person name="Martin F."/>
            <person name="Nordberg H.P."/>
            <person name="Cantor M.N."/>
            <person name="Hua S.X."/>
        </authorList>
    </citation>
    <scope>NUCLEOTIDE SEQUENCE [LARGE SCALE GENOMIC DNA]</scope>
    <source>
        <strain evidence="2 3">UH-Slu-Lm8-n1</strain>
    </source>
</reference>
<accession>A0A0C9Z6X8</accession>
<dbReference type="AlphaFoldDB" id="A0A0C9Z6X8"/>
<feature type="region of interest" description="Disordered" evidence="1">
    <location>
        <begin position="1"/>
        <end position="101"/>
    </location>
</feature>
<reference evidence="3" key="2">
    <citation type="submission" date="2015-01" db="EMBL/GenBank/DDBJ databases">
        <title>Evolutionary Origins and Diversification of the Mycorrhizal Mutualists.</title>
        <authorList>
            <consortium name="DOE Joint Genome Institute"/>
            <consortium name="Mycorrhizal Genomics Consortium"/>
            <person name="Kohler A."/>
            <person name="Kuo A."/>
            <person name="Nagy L.G."/>
            <person name="Floudas D."/>
            <person name="Copeland A."/>
            <person name="Barry K.W."/>
            <person name="Cichocki N."/>
            <person name="Veneault-Fourrey C."/>
            <person name="LaButti K."/>
            <person name="Lindquist E.A."/>
            <person name="Lipzen A."/>
            <person name="Lundell T."/>
            <person name="Morin E."/>
            <person name="Murat C."/>
            <person name="Riley R."/>
            <person name="Ohm R."/>
            <person name="Sun H."/>
            <person name="Tunlid A."/>
            <person name="Henrissat B."/>
            <person name="Grigoriev I.V."/>
            <person name="Hibbett D.S."/>
            <person name="Martin F."/>
        </authorList>
    </citation>
    <scope>NUCLEOTIDE SEQUENCE [LARGE SCALE GENOMIC DNA]</scope>
    <source>
        <strain evidence="3">UH-Slu-Lm8-n1</strain>
    </source>
</reference>
<evidence type="ECO:0000256" key="1">
    <source>
        <dbReference type="SAM" id="MobiDB-lite"/>
    </source>
</evidence>
<proteinExistence type="predicted"/>
<sequence>MVKSKPKEVTPHGTVHLVKWVRKQTTRGRKGRWVTDKRTNPRQSVQSSPTKSPIKQAAGSPTKSPTKHPWDDLMHGYSGDFDGGGINPFRLPQGRRRKKRM</sequence>
<evidence type="ECO:0000313" key="3">
    <source>
        <dbReference type="Proteomes" id="UP000054485"/>
    </source>
</evidence>
<keyword evidence="3" id="KW-1185">Reference proteome</keyword>
<feature type="non-terminal residue" evidence="2">
    <location>
        <position position="101"/>
    </location>
</feature>